<protein>
    <submittedName>
        <fullName evidence="3">Uncharacterized protein</fullName>
    </submittedName>
</protein>
<dbReference type="Pfam" id="PF20467">
    <property type="entry name" value="MmeI_C"/>
    <property type="match status" value="1"/>
</dbReference>
<feature type="domain" description="MmeI-like C-terminal" evidence="2">
    <location>
        <begin position="35"/>
        <end position="109"/>
    </location>
</feature>
<dbReference type="InterPro" id="IPR046818">
    <property type="entry name" value="MmeI_C"/>
</dbReference>
<accession>A0A455U8Z0</accession>
<proteinExistence type="predicted"/>
<feature type="domain" description="MmeI-like target recognition" evidence="1">
    <location>
        <begin position="1"/>
        <end position="32"/>
    </location>
</feature>
<evidence type="ECO:0000313" key="3">
    <source>
        <dbReference type="EMBL" id="BBI61703.1"/>
    </source>
</evidence>
<evidence type="ECO:0000259" key="1">
    <source>
        <dbReference type="Pfam" id="PF20466"/>
    </source>
</evidence>
<reference evidence="3 4" key="1">
    <citation type="journal article" date="2019" name="Microbiol. Resour. Announc.">
        <title>Complete Genome Sequence of Halomonas sulfidaeris Strain Esulfide1 Isolated from a Metal Sulfide Rock at a Depth of 2,200 Meters, Obtained Using Nanopore Sequencing.</title>
        <authorList>
            <person name="Saito M."/>
            <person name="Nishigata A."/>
            <person name="Galipon J."/>
            <person name="Arakawa K."/>
        </authorList>
    </citation>
    <scope>NUCLEOTIDE SEQUENCE [LARGE SCALE GENOMIC DNA]</scope>
    <source>
        <strain evidence="3 4">ATCC BAA-803</strain>
    </source>
</reference>
<sequence length="157" mass="18104">MHMAWVRTVCGRLKSDYRYSSSIVYNNFVWPEPTEAQRSKVEQTAQQILDARLNHPEATLADLYDPLAMPSDLRKAHQANDKAVDAAYGKRKFKTEAERVGYLFELYKDKISNKKRGVCPVSLPQIFIITINFGSLIPYKTMLHIKQLPKRAVIYQV</sequence>
<gene>
    <name evidence="3" type="ORF">HSBAA_30090</name>
</gene>
<evidence type="ECO:0000313" key="4">
    <source>
        <dbReference type="Proteomes" id="UP000320231"/>
    </source>
</evidence>
<dbReference type="Proteomes" id="UP000320231">
    <property type="component" value="Chromosome"/>
</dbReference>
<evidence type="ECO:0000259" key="2">
    <source>
        <dbReference type="Pfam" id="PF20467"/>
    </source>
</evidence>
<dbReference type="InterPro" id="IPR046820">
    <property type="entry name" value="MmeI_TRD"/>
</dbReference>
<dbReference type="AlphaFoldDB" id="A0A455U8Z0"/>
<dbReference type="EMBL" id="AP019514">
    <property type="protein sequence ID" value="BBI61703.1"/>
    <property type="molecule type" value="Genomic_DNA"/>
</dbReference>
<name>A0A455U8Z0_9GAMM</name>
<dbReference type="KEGG" id="hsr:HSBAA_30090"/>
<organism evidence="3 4">
    <name type="scientific">Vreelandella sulfidaeris</name>
    <dbReference type="NCBI Taxonomy" id="115553"/>
    <lineage>
        <taxon>Bacteria</taxon>
        <taxon>Pseudomonadati</taxon>
        <taxon>Pseudomonadota</taxon>
        <taxon>Gammaproteobacteria</taxon>
        <taxon>Oceanospirillales</taxon>
        <taxon>Halomonadaceae</taxon>
        <taxon>Vreelandella</taxon>
    </lineage>
</organism>
<dbReference type="Pfam" id="PF20466">
    <property type="entry name" value="MmeI_TRD"/>
    <property type="match status" value="1"/>
</dbReference>